<keyword evidence="2" id="KW-1185">Reference proteome</keyword>
<dbReference type="RefSeq" id="XP_041543543.1">
    <property type="nucleotide sequence ID" value="XM_041689905.1"/>
</dbReference>
<dbReference type="GeneID" id="64961101"/>
<accession>A0A7R7WB90</accession>
<name>A0A7R7WB90_ASPKA</name>
<organism evidence="1 2">
    <name type="scientific">Aspergillus kawachii</name>
    <name type="common">White koji mold</name>
    <name type="synonym">Aspergillus awamori var. kawachi</name>
    <dbReference type="NCBI Taxonomy" id="1069201"/>
    <lineage>
        <taxon>Eukaryota</taxon>
        <taxon>Fungi</taxon>
        <taxon>Dikarya</taxon>
        <taxon>Ascomycota</taxon>
        <taxon>Pezizomycotina</taxon>
        <taxon>Eurotiomycetes</taxon>
        <taxon>Eurotiomycetidae</taxon>
        <taxon>Eurotiales</taxon>
        <taxon>Aspergillaceae</taxon>
        <taxon>Aspergillus</taxon>
        <taxon>Aspergillus subgen. Circumdati</taxon>
    </lineage>
</organism>
<proteinExistence type="predicted"/>
<evidence type="ECO:0000313" key="2">
    <source>
        <dbReference type="Proteomes" id="UP000661280"/>
    </source>
</evidence>
<dbReference type="EMBL" id="AP024429">
    <property type="protein sequence ID" value="BCR99780.1"/>
    <property type="molecule type" value="Genomic_DNA"/>
</dbReference>
<dbReference type="KEGG" id="aluc:AKAW2_50121A"/>
<evidence type="ECO:0000313" key="1">
    <source>
        <dbReference type="EMBL" id="BCR99780.1"/>
    </source>
</evidence>
<gene>
    <name evidence="1" type="ORF">AKAW2_50121A</name>
</gene>
<reference evidence="1" key="2">
    <citation type="submission" date="2021-02" db="EMBL/GenBank/DDBJ databases">
        <title>Aspergillus luchuensis mut. kawachii IFO 4304 genome sequence.</title>
        <authorList>
            <person name="Mori K."/>
            <person name="Kadooka C."/>
            <person name="Goto M."/>
            <person name="Futagami T."/>
        </authorList>
    </citation>
    <scope>NUCLEOTIDE SEQUENCE</scope>
    <source>
        <strain evidence="1">IFO 4308</strain>
    </source>
</reference>
<dbReference type="Proteomes" id="UP000661280">
    <property type="component" value="Chromosome 5"/>
</dbReference>
<sequence length="111" mass="12490">MLPQTRFYSKRRLTRLAGAPGYIYTHINVLDHPADRPASQYSCLARLIASNDAQTASVAVRIVRAVFLWILRWHLPYSMATPSDAPLAGARNPTATKLLFLCRECYRDVGL</sequence>
<dbReference type="AlphaFoldDB" id="A0A7R7WB90"/>
<reference evidence="1" key="1">
    <citation type="submission" date="2021-01" db="EMBL/GenBank/DDBJ databases">
        <authorList>
            <consortium name="Aspergillus luchuensis mut. kawachii IFO 4304 genome sequencing consortium"/>
            <person name="Kazuki M."/>
            <person name="Futagami T."/>
        </authorList>
    </citation>
    <scope>NUCLEOTIDE SEQUENCE</scope>
    <source>
        <strain evidence="1">IFO 4308</strain>
    </source>
</reference>
<protein>
    <submittedName>
        <fullName evidence="1">Uncharacterized protein</fullName>
    </submittedName>
</protein>